<evidence type="ECO:0000256" key="1">
    <source>
        <dbReference type="SAM" id="Phobius"/>
    </source>
</evidence>
<proteinExistence type="predicted"/>
<reference evidence="2 3" key="1">
    <citation type="submission" date="2018-06" db="EMBL/GenBank/DDBJ databases">
        <title>Genomic Encyclopedia of Archaeal and Bacterial Type Strains, Phase II (KMG-II): from individual species to whole genera.</title>
        <authorList>
            <person name="Goeker M."/>
        </authorList>
    </citation>
    <scope>NUCLEOTIDE SEQUENCE [LARGE SCALE GENOMIC DNA]</scope>
    <source>
        <strain evidence="2 3">DSM 27372</strain>
    </source>
</reference>
<protein>
    <submittedName>
        <fullName evidence="2">Uncharacterized protein</fullName>
    </submittedName>
</protein>
<keyword evidence="1" id="KW-1133">Transmembrane helix</keyword>
<organism evidence="2 3">
    <name type="scientific">Pedobacter nutrimenti</name>
    <dbReference type="NCBI Taxonomy" id="1241337"/>
    <lineage>
        <taxon>Bacteria</taxon>
        <taxon>Pseudomonadati</taxon>
        <taxon>Bacteroidota</taxon>
        <taxon>Sphingobacteriia</taxon>
        <taxon>Sphingobacteriales</taxon>
        <taxon>Sphingobacteriaceae</taxon>
        <taxon>Pedobacter</taxon>
    </lineage>
</organism>
<accession>A0A318UQE8</accession>
<comment type="caution">
    <text evidence="2">The sequence shown here is derived from an EMBL/GenBank/DDBJ whole genome shotgun (WGS) entry which is preliminary data.</text>
</comment>
<gene>
    <name evidence="2" type="ORF">B0O44_105323</name>
</gene>
<dbReference type="Proteomes" id="UP000248198">
    <property type="component" value="Unassembled WGS sequence"/>
</dbReference>
<evidence type="ECO:0000313" key="3">
    <source>
        <dbReference type="Proteomes" id="UP000248198"/>
    </source>
</evidence>
<dbReference type="EMBL" id="QKLU01000005">
    <property type="protein sequence ID" value="PYF72948.1"/>
    <property type="molecule type" value="Genomic_DNA"/>
</dbReference>
<keyword evidence="3" id="KW-1185">Reference proteome</keyword>
<name>A0A318UQE8_9SPHI</name>
<keyword evidence="1" id="KW-0472">Membrane</keyword>
<keyword evidence="1" id="KW-0812">Transmembrane</keyword>
<evidence type="ECO:0000313" key="2">
    <source>
        <dbReference type="EMBL" id="PYF72948.1"/>
    </source>
</evidence>
<feature type="transmembrane region" description="Helical" evidence="1">
    <location>
        <begin position="38"/>
        <end position="55"/>
    </location>
</feature>
<sequence length="58" mass="7154">MFKYLIIFCLVGLMLVYAGNYFDYQREKISRKEYDRRTRFFILLVFLCIAIVVYLKKK</sequence>
<dbReference type="AlphaFoldDB" id="A0A318UQE8"/>